<dbReference type="SUPFAM" id="SSF143631">
    <property type="entry name" value="ApbE-like"/>
    <property type="match status" value="1"/>
</dbReference>
<evidence type="ECO:0000313" key="12">
    <source>
        <dbReference type="EMBL" id="AAM79403.1"/>
    </source>
</evidence>
<evidence type="ECO:0000256" key="5">
    <source>
        <dbReference type="ARBA" id="ARBA00022723"/>
    </source>
</evidence>
<sequence length="312" mass="34904">MFVTQQLKLMGTVIDIQIESDKACQQLSRVIDLLYTYKNRFSANDSNSELMAINQAAGVKPVSVHSDLFNLIQIGKAHSLSTPSNLNIAIGPLVQAWRIGFEDARVPSHNLISQQLALTDPRQVLIDDKKQTVFLQQVGMALDLGALAKGYITDKIMAYLIEDGIDSALINLGGNVRVHGPNPKSPDKTFRIGIQKPDAKRGQHLGVIKVNNHSVVTSGIYERQFTSKGKQYHHILDRQTGYPIETDMLSLTIMAPSSFYCDIWATRLFGLDSSMIITLLNTFDNIEGLLVTRKHHVLMSNGLRHYFQPYYH</sequence>
<keyword evidence="3 10" id="KW-0285">Flavoprotein</keyword>
<dbReference type="PIRSF" id="PIRSF006268">
    <property type="entry name" value="ApbE"/>
    <property type="match status" value="1"/>
</dbReference>
<keyword evidence="6 10" id="KW-0274">FAD</keyword>
<accession>A0A0H2UUM5</accession>
<proteinExistence type="inferred from homology"/>
<dbReference type="EC" id="2.7.1.180" evidence="1 10"/>
<evidence type="ECO:0000256" key="1">
    <source>
        <dbReference type="ARBA" id="ARBA00011955"/>
    </source>
</evidence>
<feature type="binding site" evidence="11">
    <location>
        <position position="266"/>
    </location>
    <ligand>
        <name>Mg(2+)</name>
        <dbReference type="ChEBI" id="CHEBI:18420"/>
    </ligand>
</feature>
<name>A0A0H2UUM5_STRP3</name>
<dbReference type="GO" id="GO:0046872">
    <property type="term" value="F:metal ion binding"/>
    <property type="evidence" value="ECO:0007669"/>
    <property type="project" value="UniProtKB-UniRule"/>
</dbReference>
<dbReference type="RefSeq" id="WP_011054484.1">
    <property type="nucleotide sequence ID" value="NC_004070.1"/>
</dbReference>
<dbReference type="Gene3D" id="3.10.520.10">
    <property type="entry name" value="ApbE-like domains"/>
    <property type="match status" value="1"/>
</dbReference>
<evidence type="ECO:0000256" key="2">
    <source>
        <dbReference type="ARBA" id="ARBA00016337"/>
    </source>
</evidence>
<reference evidence="12 13" key="1">
    <citation type="journal article" date="2002" name="Proc. Natl. Acad. Sci. U.S.A.">
        <title>Genome sequence of a serotype M3 strain of group A Streptococcus: phage-encoded toxins, the high-virulence phenotype, and clone emergence.</title>
        <authorList>
            <person name="Beres S.B."/>
            <person name="Sylva G.L."/>
            <person name="Barbian K.D."/>
            <person name="Lei B."/>
            <person name="Hoff J.S."/>
            <person name="Mammarella N.D."/>
            <person name="Liu M.Y."/>
            <person name="Smoot J.C."/>
            <person name="Porcella S.F."/>
            <person name="Parkins L.D."/>
            <person name="Campbell D.S."/>
            <person name="Smith T.M."/>
            <person name="McCormick J.K."/>
            <person name="Leung D.Y."/>
            <person name="Schlievert P.M."/>
            <person name="Musser J.M."/>
        </authorList>
    </citation>
    <scope>NUCLEOTIDE SEQUENCE [LARGE SCALE GENOMIC DNA]</scope>
    <source>
        <strain evidence="13">ATCC BAA-595 / MGAS315</strain>
    </source>
</reference>
<evidence type="ECO:0000256" key="6">
    <source>
        <dbReference type="ARBA" id="ARBA00022827"/>
    </source>
</evidence>
<evidence type="ECO:0000313" key="13">
    <source>
        <dbReference type="Proteomes" id="UP000000564"/>
    </source>
</evidence>
<keyword evidence="12" id="KW-0449">Lipoprotein</keyword>
<dbReference type="EMBL" id="AE014074">
    <property type="protein sequence ID" value="AAM79403.1"/>
    <property type="molecule type" value="Genomic_DNA"/>
</dbReference>
<protein>
    <recommendedName>
        <fullName evidence="2 10">FAD:protein FMN transferase</fullName>
        <ecNumber evidence="1 10">2.7.1.180</ecNumber>
    </recommendedName>
    <alternativeName>
        <fullName evidence="8 10">Flavin transferase</fullName>
    </alternativeName>
</protein>
<evidence type="ECO:0000256" key="8">
    <source>
        <dbReference type="ARBA" id="ARBA00031306"/>
    </source>
</evidence>
<keyword evidence="5 10" id="KW-0479">Metal-binding</keyword>
<gene>
    <name evidence="12" type="ordered locus">SpyM3_0796</name>
</gene>
<keyword evidence="4 10" id="KW-0808">Transferase</keyword>
<evidence type="ECO:0000256" key="7">
    <source>
        <dbReference type="ARBA" id="ARBA00022842"/>
    </source>
</evidence>
<evidence type="ECO:0000256" key="3">
    <source>
        <dbReference type="ARBA" id="ARBA00022630"/>
    </source>
</evidence>
<evidence type="ECO:0000256" key="10">
    <source>
        <dbReference type="PIRNR" id="PIRNR006268"/>
    </source>
</evidence>
<dbReference type="Pfam" id="PF02424">
    <property type="entry name" value="ApbE"/>
    <property type="match status" value="1"/>
</dbReference>
<feature type="binding site" evidence="11">
    <location>
        <position position="146"/>
    </location>
    <ligand>
        <name>Mg(2+)</name>
        <dbReference type="ChEBI" id="CHEBI:18420"/>
    </ligand>
</feature>
<dbReference type="Proteomes" id="UP000000564">
    <property type="component" value="Chromosome"/>
</dbReference>
<comment type="catalytic activity">
    <reaction evidence="9 10">
        <text>L-threonyl-[protein] + FAD = FMN-L-threonyl-[protein] + AMP + H(+)</text>
        <dbReference type="Rhea" id="RHEA:36847"/>
        <dbReference type="Rhea" id="RHEA-COMP:11060"/>
        <dbReference type="Rhea" id="RHEA-COMP:11061"/>
        <dbReference type="ChEBI" id="CHEBI:15378"/>
        <dbReference type="ChEBI" id="CHEBI:30013"/>
        <dbReference type="ChEBI" id="CHEBI:57692"/>
        <dbReference type="ChEBI" id="CHEBI:74257"/>
        <dbReference type="ChEBI" id="CHEBI:456215"/>
        <dbReference type="EC" id="2.7.1.180"/>
    </reaction>
</comment>
<evidence type="ECO:0000256" key="11">
    <source>
        <dbReference type="PIRSR" id="PIRSR006268-2"/>
    </source>
</evidence>
<dbReference type="PANTHER" id="PTHR30040">
    <property type="entry name" value="THIAMINE BIOSYNTHESIS LIPOPROTEIN APBE"/>
    <property type="match status" value="1"/>
</dbReference>
<dbReference type="PANTHER" id="PTHR30040:SF2">
    <property type="entry name" value="FAD:PROTEIN FMN TRANSFERASE"/>
    <property type="match status" value="1"/>
</dbReference>
<dbReference type="AlphaFoldDB" id="A0A0H2UUM5"/>
<dbReference type="InterPro" id="IPR003374">
    <property type="entry name" value="ApbE-like_sf"/>
</dbReference>
<organism evidence="12 13">
    <name type="scientific">Streptococcus pyogenes serotype M3 (strain ATCC BAA-595 / MGAS315)</name>
    <dbReference type="NCBI Taxonomy" id="198466"/>
    <lineage>
        <taxon>Bacteria</taxon>
        <taxon>Bacillati</taxon>
        <taxon>Bacillota</taxon>
        <taxon>Bacilli</taxon>
        <taxon>Lactobacillales</taxon>
        <taxon>Streptococcaceae</taxon>
        <taxon>Streptococcus</taxon>
    </lineage>
</organism>
<dbReference type="InterPro" id="IPR024932">
    <property type="entry name" value="ApbE"/>
</dbReference>
<evidence type="ECO:0000256" key="9">
    <source>
        <dbReference type="ARBA" id="ARBA00048540"/>
    </source>
</evidence>
<comment type="cofactor">
    <cofactor evidence="11">
        <name>Mg(2+)</name>
        <dbReference type="ChEBI" id="CHEBI:18420"/>
    </cofactor>
    <cofactor evidence="11">
        <name>Mn(2+)</name>
        <dbReference type="ChEBI" id="CHEBI:29035"/>
    </cofactor>
    <text evidence="11">Magnesium. Can also use manganese.</text>
</comment>
<evidence type="ECO:0000256" key="4">
    <source>
        <dbReference type="ARBA" id="ARBA00022679"/>
    </source>
</evidence>
<keyword evidence="7 10" id="KW-0460">Magnesium</keyword>
<dbReference type="GO" id="GO:0016740">
    <property type="term" value="F:transferase activity"/>
    <property type="evidence" value="ECO:0007669"/>
    <property type="project" value="UniProtKB-UniRule"/>
</dbReference>
<comment type="similarity">
    <text evidence="10">Belongs to the ApbE family.</text>
</comment>
<dbReference type="HOGENOM" id="CLU_044403_1_0_9"/>
<dbReference type="KEGG" id="spg:SpyM3_0796"/>
<feature type="binding site" evidence="11">
    <location>
        <position position="262"/>
    </location>
    <ligand>
        <name>Mg(2+)</name>
        <dbReference type="ChEBI" id="CHEBI:18420"/>
    </ligand>
</feature>